<gene>
    <name evidence="8" type="primary">arsP</name>
    <name evidence="8" type="ORF">AACT_0334</name>
</gene>
<evidence type="ECO:0000256" key="5">
    <source>
        <dbReference type="ARBA" id="ARBA00022989"/>
    </source>
</evidence>
<name>A0A6M8EG01_9BACT</name>
<dbReference type="AlphaFoldDB" id="A0A6M8EG01"/>
<feature type="transmembrane region" description="Helical" evidence="7">
    <location>
        <begin position="266"/>
        <end position="283"/>
    </location>
</feature>
<feature type="transmembrane region" description="Helical" evidence="7">
    <location>
        <begin position="72"/>
        <end position="97"/>
    </location>
</feature>
<keyword evidence="6 7" id="KW-0472">Membrane</keyword>
<evidence type="ECO:0000256" key="3">
    <source>
        <dbReference type="ARBA" id="ARBA00022475"/>
    </source>
</evidence>
<organism evidence="8 9">
    <name type="scientific">Arcobacter acticola</name>
    <dbReference type="NCBI Taxonomy" id="1849015"/>
    <lineage>
        <taxon>Bacteria</taxon>
        <taxon>Pseudomonadati</taxon>
        <taxon>Campylobacterota</taxon>
        <taxon>Epsilonproteobacteria</taxon>
        <taxon>Campylobacterales</taxon>
        <taxon>Arcobacteraceae</taxon>
        <taxon>Arcobacter</taxon>
    </lineage>
</organism>
<dbReference type="InterPro" id="IPR053166">
    <property type="entry name" value="UPF0718_permease"/>
</dbReference>
<feature type="transmembrane region" description="Helical" evidence="7">
    <location>
        <begin position="232"/>
        <end position="254"/>
    </location>
</feature>
<evidence type="ECO:0000256" key="1">
    <source>
        <dbReference type="ARBA" id="ARBA00004651"/>
    </source>
</evidence>
<dbReference type="PANTHER" id="PTHR42775:SF1">
    <property type="entry name" value="PERMEASE RV2963-RELATED"/>
    <property type="match status" value="1"/>
</dbReference>
<dbReference type="KEGG" id="paco:AACT_0334"/>
<evidence type="ECO:0000313" key="8">
    <source>
        <dbReference type="EMBL" id="QKE27548.1"/>
    </source>
</evidence>
<evidence type="ECO:0000256" key="2">
    <source>
        <dbReference type="ARBA" id="ARBA00006386"/>
    </source>
</evidence>
<dbReference type="RefSeq" id="WP_172124365.1">
    <property type="nucleotide sequence ID" value="NZ_CP042652.1"/>
</dbReference>
<comment type="similarity">
    <text evidence="2">Belongs to the UPF0718 family.</text>
</comment>
<feature type="transmembrane region" description="Helical" evidence="7">
    <location>
        <begin position="135"/>
        <end position="154"/>
    </location>
</feature>
<dbReference type="EMBL" id="CP042652">
    <property type="protein sequence ID" value="QKE27548.1"/>
    <property type="molecule type" value="Genomic_DNA"/>
</dbReference>
<sequence>MFDWLVNLSAIFVFNILGFEKGTHLGDALEFFIFDTIKIFILLITIIYLVTLLRSYFPIEKARDYISGKNKIVGHFLAAIFGVITPFCSCSAIPLFLGFLQARIPLGVTFSYLISAPLSDAVVIAMLFSLFGWKIALLYVCLGLLIAIIAGLVIGSMNLEKEVLIEVKAINNCCGPNEENKISFNQRLKESWEYTSDIFKKIYLYVIIGVGIGAFIHGYVPTDFISSYAGGSVWYAPIVAVIMGIPMYSNAAGILPLVEVLTQKGMLLGTALSFMMAVVALSLPEAMILKRVLSVKLIGIFFGIVGFAILLTGYLFNMILG</sequence>
<keyword evidence="4 7" id="KW-0812">Transmembrane</keyword>
<feature type="transmembrane region" description="Helical" evidence="7">
    <location>
        <begin position="295"/>
        <end position="316"/>
    </location>
</feature>
<proteinExistence type="inferred from homology"/>
<accession>A0A6M8EG01</accession>
<dbReference type="InterPro" id="IPR005524">
    <property type="entry name" value="DUF318"/>
</dbReference>
<feature type="transmembrane region" description="Helical" evidence="7">
    <location>
        <begin position="202"/>
        <end position="220"/>
    </location>
</feature>
<keyword evidence="9" id="KW-1185">Reference proteome</keyword>
<dbReference type="Proteomes" id="UP000503483">
    <property type="component" value="Chromosome"/>
</dbReference>
<keyword evidence="5 7" id="KW-1133">Transmembrane helix</keyword>
<keyword evidence="3" id="KW-1003">Cell membrane</keyword>
<reference evidence="8 9" key="1">
    <citation type="submission" date="2019-08" db="EMBL/GenBank/DDBJ databases">
        <title>Complete genome sequence of Arcobacter acticola.</title>
        <authorList>
            <person name="Miller W."/>
        </authorList>
    </citation>
    <scope>NUCLEOTIDE SEQUENCE [LARGE SCALE GENOMIC DNA]</scope>
    <source>
        <strain evidence="8 9">KCTC 52212</strain>
    </source>
</reference>
<comment type="subcellular location">
    <subcellularLocation>
        <location evidence="1">Cell membrane</location>
        <topology evidence="1">Multi-pass membrane protein</topology>
    </subcellularLocation>
</comment>
<dbReference type="GO" id="GO:0005886">
    <property type="term" value="C:plasma membrane"/>
    <property type="evidence" value="ECO:0007669"/>
    <property type="project" value="UniProtKB-SubCell"/>
</dbReference>
<evidence type="ECO:0000256" key="6">
    <source>
        <dbReference type="ARBA" id="ARBA00023136"/>
    </source>
</evidence>
<dbReference type="Pfam" id="PF03773">
    <property type="entry name" value="ArsP_1"/>
    <property type="match status" value="1"/>
</dbReference>
<evidence type="ECO:0000256" key="4">
    <source>
        <dbReference type="ARBA" id="ARBA00022692"/>
    </source>
</evidence>
<evidence type="ECO:0000256" key="7">
    <source>
        <dbReference type="SAM" id="Phobius"/>
    </source>
</evidence>
<dbReference type="PANTHER" id="PTHR42775">
    <property type="entry name" value="PERMEASE RV2963-RELATED"/>
    <property type="match status" value="1"/>
</dbReference>
<feature type="transmembrane region" description="Helical" evidence="7">
    <location>
        <begin position="109"/>
        <end position="128"/>
    </location>
</feature>
<protein>
    <submittedName>
        <fullName evidence="8">Arsenic resistance permease</fullName>
    </submittedName>
</protein>
<feature type="transmembrane region" description="Helical" evidence="7">
    <location>
        <begin position="31"/>
        <end position="51"/>
    </location>
</feature>
<evidence type="ECO:0000313" key="9">
    <source>
        <dbReference type="Proteomes" id="UP000503483"/>
    </source>
</evidence>